<feature type="transmembrane region" description="Helical" evidence="1">
    <location>
        <begin position="44"/>
        <end position="68"/>
    </location>
</feature>
<sequence>MKSKLTEKLNKDPQIERSMLVIEMIARSCSTESFLWKFLYMMAIYAQVVFFIVSFVLVLFLLLGLFLLVMRNTSIQIEFYHRLVIDWALFAILALLSRIIVEVHKSKELRD</sequence>
<proteinExistence type="predicted"/>
<evidence type="ECO:0000256" key="1">
    <source>
        <dbReference type="SAM" id="Phobius"/>
    </source>
</evidence>
<reference evidence="2 3" key="1">
    <citation type="submission" date="2018-06" db="EMBL/GenBank/DDBJ databases">
        <authorList>
            <consortium name="Pathogen Informatics"/>
            <person name="Doyle S."/>
        </authorList>
    </citation>
    <scope>NUCLEOTIDE SEQUENCE [LARGE SCALE GENOMIC DNA]</scope>
    <source>
        <strain evidence="2 3">NCTC12224</strain>
    </source>
</reference>
<organism evidence="2 3">
    <name type="scientific">Streptococcus hyointestinalis</name>
    <dbReference type="NCBI Taxonomy" id="1337"/>
    <lineage>
        <taxon>Bacteria</taxon>
        <taxon>Bacillati</taxon>
        <taxon>Bacillota</taxon>
        <taxon>Bacilli</taxon>
        <taxon>Lactobacillales</taxon>
        <taxon>Streptococcaceae</taxon>
        <taxon>Streptococcus</taxon>
    </lineage>
</organism>
<protein>
    <submittedName>
        <fullName evidence="2">Uncharacterized protein</fullName>
    </submittedName>
</protein>
<dbReference type="Proteomes" id="UP000254924">
    <property type="component" value="Unassembled WGS sequence"/>
</dbReference>
<keyword evidence="1" id="KW-0472">Membrane</keyword>
<keyword evidence="1" id="KW-0812">Transmembrane</keyword>
<name>A0A380K070_9STRE</name>
<keyword evidence="3" id="KW-1185">Reference proteome</keyword>
<keyword evidence="1" id="KW-1133">Transmembrane helix</keyword>
<dbReference type="AlphaFoldDB" id="A0A380K070"/>
<accession>A0A380K070</accession>
<gene>
    <name evidence="2" type="ORF">NCTC12224_00019</name>
</gene>
<dbReference type="EMBL" id="UHFN01000002">
    <property type="protein sequence ID" value="SUN57930.1"/>
    <property type="molecule type" value="Genomic_DNA"/>
</dbReference>
<evidence type="ECO:0000313" key="2">
    <source>
        <dbReference type="EMBL" id="SUN57930.1"/>
    </source>
</evidence>
<feature type="transmembrane region" description="Helical" evidence="1">
    <location>
        <begin position="80"/>
        <end position="101"/>
    </location>
</feature>
<evidence type="ECO:0000313" key="3">
    <source>
        <dbReference type="Proteomes" id="UP000254924"/>
    </source>
</evidence>